<evidence type="ECO:0000313" key="3">
    <source>
        <dbReference type="Proteomes" id="UP000249135"/>
    </source>
</evidence>
<proteinExistence type="predicted"/>
<organism evidence="2 3">
    <name type="scientific">Variovorax paradoxus</name>
    <dbReference type="NCBI Taxonomy" id="34073"/>
    <lineage>
        <taxon>Bacteria</taxon>
        <taxon>Pseudomonadati</taxon>
        <taxon>Pseudomonadota</taxon>
        <taxon>Betaproteobacteria</taxon>
        <taxon>Burkholderiales</taxon>
        <taxon>Comamonadaceae</taxon>
        <taxon>Variovorax</taxon>
    </lineage>
</organism>
<feature type="transmembrane region" description="Helical" evidence="1">
    <location>
        <begin position="6"/>
        <end position="27"/>
    </location>
</feature>
<keyword evidence="1" id="KW-0472">Membrane</keyword>
<dbReference type="AlphaFoldDB" id="A0A2W5Q8P5"/>
<keyword evidence="2" id="KW-0378">Hydrolase</keyword>
<keyword evidence="2" id="KW-0482">Metalloprotease</keyword>
<feature type="non-terminal residue" evidence="2">
    <location>
        <position position="35"/>
    </location>
</feature>
<protein>
    <submittedName>
        <fullName evidence="2">Zinc metalloprotease HtpX</fullName>
    </submittedName>
</protein>
<dbReference type="Proteomes" id="UP000249135">
    <property type="component" value="Unassembled WGS sequence"/>
</dbReference>
<sequence>MKRIFLFVLTNVLVVAVLGVVASLLGVNRYLTANG</sequence>
<reference evidence="2 3" key="1">
    <citation type="submission" date="2017-08" db="EMBL/GenBank/DDBJ databases">
        <title>Infants hospitalized years apart are colonized by the same room-sourced microbial strains.</title>
        <authorList>
            <person name="Brooks B."/>
            <person name="Olm M.R."/>
            <person name="Firek B.A."/>
            <person name="Baker R."/>
            <person name="Thomas B.C."/>
            <person name="Morowitz M.J."/>
            <person name="Banfield J.F."/>
        </authorList>
    </citation>
    <scope>NUCLEOTIDE SEQUENCE [LARGE SCALE GENOMIC DNA]</scope>
    <source>
        <strain evidence="2">S2_005_003_R2_41</strain>
    </source>
</reference>
<dbReference type="EMBL" id="QFPP01000163">
    <property type="protein sequence ID" value="PZQ73832.1"/>
    <property type="molecule type" value="Genomic_DNA"/>
</dbReference>
<evidence type="ECO:0000256" key="1">
    <source>
        <dbReference type="SAM" id="Phobius"/>
    </source>
</evidence>
<dbReference type="GO" id="GO:0008237">
    <property type="term" value="F:metallopeptidase activity"/>
    <property type="evidence" value="ECO:0007669"/>
    <property type="project" value="UniProtKB-KW"/>
</dbReference>
<comment type="caution">
    <text evidence="2">The sequence shown here is derived from an EMBL/GenBank/DDBJ whole genome shotgun (WGS) entry which is preliminary data.</text>
</comment>
<keyword evidence="2" id="KW-0645">Protease</keyword>
<accession>A0A2W5Q8P5</accession>
<dbReference type="GO" id="GO:0006508">
    <property type="term" value="P:proteolysis"/>
    <property type="evidence" value="ECO:0007669"/>
    <property type="project" value="UniProtKB-KW"/>
</dbReference>
<keyword evidence="1" id="KW-0812">Transmembrane</keyword>
<name>A0A2W5Q8P5_VARPD</name>
<gene>
    <name evidence="2" type="ORF">DI563_13875</name>
</gene>
<evidence type="ECO:0000313" key="2">
    <source>
        <dbReference type="EMBL" id="PZQ73832.1"/>
    </source>
</evidence>
<keyword evidence="1" id="KW-1133">Transmembrane helix</keyword>